<feature type="transmembrane region" description="Helical" evidence="2">
    <location>
        <begin position="99"/>
        <end position="121"/>
    </location>
</feature>
<feature type="transmembrane region" description="Helical" evidence="2">
    <location>
        <begin position="163"/>
        <end position="184"/>
    </location>
</feature>
<dbReference type="AlphaFoldDB" id="A0A430FVQ2"/>
<feature type="transmembrane region" description="Helical" evidence="2">
    <location>
        <begin position="128"/>
        <end position="151"/>
    </location>
</feature>
<dbReference type="InterPro" id="IPR053150">
    <property type="entry name" value="Teicoplanin_resist-assoc"/>
</dbReference>
<dbReference type="Pfam" id="PF04892">
    <property type="entry name" value="VanZ"/>
    <property type="match status" value="1"/>
</dbReference>
<keyword evidence="2" id="KW-1133">Transmembrane helix</keyword>
<gene>
    <name evidence="4" type="ORF">D2E24_0642</name>
</gene>
<reference evidence="4 5" key="1">
    <citation type="submission" date="2018-09" db="EMBL/GenBank/DDBJ databases">
        <title>Characterization of the phylogenetic diversity of five novel species belonging to the genus Bifidobacterium.</title>
        <authorList>
            <person name="Lugli G.A."/>
            <person name="Duranti S."/>
            <person name="Milani C."/>
        </authorList>
    </citation>
    <scope>NUCLEOTIDE SEQUENCE [LARGE SCALE GENOMIC DNA]</scope>
    <source>
        <strain evidence="4 5">2033B</strain>
    </source>
</reference>
<sequence>MGYLAYFSRPFLLAVALWPFVSAMLTVPVLALLYHRDNRLRFTQVVVAYGSVLYAIGLMCFTMYPMPDDPVAYCAAHHLHPQLNPLQFVADIRSDGTSAIMQLALNVLFFIPLGFIAGRVFRWRLRAALPFGFLVSLLIETMQLTGMFGLYPCSYRLFDVDDLATNTLGTLAGFGIAMLLNRLFPIREADRTTVTSPGFVRRLIAYALDCAAISLSAGTVTAIATLVYNDLILPPDAPWQSIPSAGRFSFADLMFGVAFAAFEIVVPVMRGGRTLGGSFTHMTCETRPRSGWRRLLFYVVRSAVMFVAVFSGRIPWSGLLMIALAVFYAVRHQMPYDLLPASPSAAAADDTAHTTSSDSCSPADPSSTLA</sequence>
<feature type="domain" description="VanZ-like" evidence="3">
    <location>
        <begin position="52"/>
        <end position="180"/>
    </location>
</feature>
<evidence type="ECO:0000259" key="3">
    <source>
        <dbReference type="Pfam" id="PF04892"/>
    </source>
</evidence>
<dbReference type="PANTHER" id="PTHR36834:SF1">
    <property type="entry name" value="INTEGRAL MEMBRANE PROTEIN"/>
    <property type="match status" value="1"/>
</dbReference>
<dbReference type="OrthoDB" id="4822551at2"/>
<feature type="transmembrane region" description="Helical" evidence="2">
    <location>
        <begin position="46"/>
        <end position="64"/>
    </location>
</feature>
<dbReference type="Proteomes" id="UP000287470">
    <property type="component" value="Unassembled WGS sequence"/>
</dbReference>
<organism evidence="4 5">
    <name type="scientific">Bifidobacterium samirii</name>
    <dbReference type="NCBI Taxonomy" id="2306974"/>
    <lineage>
        <taxon>Bacteria</taxon>
        <taxon>Bacillati</taxon>
        <taxon>Actinomycetota</taxon>
        <taxon>Actinomycetes</taxon>
        <taxon>Bifidobacteriales</taxon>
        <taxon>Bifidobacteriaceae</taxon>
        <taxon>Bifidobacterium</taxon>
    </lineage>
</organism>
<dbReference type="EMBL" id="QXGK01000004">
    <property type="protein sequence ID" value="RSX57794.1"/>
    <property type="molecule type" value="Genomic_DNA"/>
</dbReference>
<dbReference type="InterPro" id="IPR006976">
    <property type="entry name" value="VanZ-like"/>
</dbReference>
<dbReference type="RefSeq" id="WP_125967912.1">
    <property type="nucleotide sequence ID" value="NZ_QXGK01000004.1"/>
</dbReference>
<protein>
    <submittedName>
        <fullName evidence="4">Teicoplanin resistance protein VanZ</fullName>
    </submittedName>
</protein>
<comment type="caution">
    <text evidence="4">The sequence shown here is derived from an EMBL/GenBank/DDBJ whole genome shotgun (WGS) entry which is preliminary data.</text>
</comment>
<evidence type="ECO:0000313" key="5">
    <source>
        <dbReference type="Proteomes" id="UP000287470"/>
    </source>
</evidence>
<keyword evidence="2" id="KW-0812">Transmembrane</keyword>
<proteinExistence type="predicted"/>
<feature type="transmembrane region" description="Helical" evidence="2">
    <location>
        <begin position="314"/>
        <end position="330"/>
    </location>
</feature>
<accession>A0A430FVQ2</accession>
<name>A0A430FVQ2_9BIFI</name>
<feature type="transmembrane region" description="Helical" evidence="2">
    <location>
        <begin position="291"/>
        <end position="308"/>
    </location>
</feature>
<keyword evidence="5" id="KW-1185">Reference proteome</keyword>
<dbReference type="PANTHER" id="PTHR36834">
    <property type="entry name" value="MEMBRANE PROTEIN-RELATED"/>
    <property type="match status" value="1"/>
</dbReference>
<keyword evidence="2" id="KW-0472">Membrane</keyword>
<evidence type="ECO:0000313" key="4">
    <source>
        <dbReference type="EMBL" id="RSX57794.1"/>
    </source>
</evidence>
<feature type="transmembrane region" description="Helical" evidence="2">
    <location>
        <begin position="248"/>
        <end position="270"/>
    </location>
</feature>
<feature type="region of interest" description="Disordered" evidence="1">
    <location>
        <begin position="348"/>
        <end position="370"/>
    </location>
</feature>
<feature type="transmembrane region" description="Helical" evidence="2">
    <location>
        <begin position="12"/>
        <end position="34"/>
    </location>
</feature>
<evidence type="ECO:0000256" key="1">
    <source>
        <dbReference type="SAM" id="MobiDB-lite"/>
    </source>
</evidence>
<feature type="transmembrane region" description="Helical" evidence="2">
    <location>
        <begin position="204"/>
        <end position="228"/>
    </location>
</feature>
<evidence type="ECO:0000256" key="2">
    <source>
        <dbReference type="SAM" id="Phobius"/>
    </source>
</evidence>